<proteinExistence type="predicted"/>
<reference evidence="3" key="1">
    <citation type="journal article" date="2012" name="MBio">
        <title>Comparative genome analysis of Trichophyton rubrum and related dermatophytes reveals candidate genes involved in infection.</title>
        <authorList>
            <person name="Martinez D.A."/>
            <person name="Oliver B.G."/>
            <person name="Graeser Y."/>
            <person name="Goldberg J.M."/>
            <person name="Li W."/>
            <person name="Martinez-Rossi N.M."/>
            <person name="Monod M."/>
            <person name="Shelest E."/>
            <person name="Barton R.C."/>
            <person name="Birch E."/>
            <person name="Brakhage A.A."/>
            <person name="Chen Z."/>
            <person name="Gurr S.J."/>
            <person name="Heiman D."/>
            <person name="Heitman J."/>
            <person name="Kosti I."/>
            <person name="Rossi A."/>
            <person name="Saif S."/>
            <person name="Samalova M."/>
            <person name="Saunders C.W."/>
            <person name="Shea T."/>
            <person name="Summerbell R.C."/>
            <person name="Xu J."/>
            <person name="Young S."/>
            <person name="Zeng Q."/>
            <person name="Birren B.W."/>
            <person name="Cuomo C.A."/>
            <person name="White T.C."/>
        </authorList>
    </citation>
    <scope>NUCLEOTIDE SEQUENCE [LARGE SCALE GENOMIC DNA]</scope>
    <source>
        <strain evidence="3">ATCC MYA-4606 / CBS 127.97</strain>
    </source>
</reference>
<dbReference type="HOGENOM" id="CLU_2086484_0_0_1"/>
<evidence type="ECO:0000313" key="2">
    <source>
        <dbReference type="EMBL" id="EGE04129.1"/>
    </source>
</evidence>
<feature type="compositionally biased region" description="Polar residues" evidence="1">
    <location>
        <begin position="54"/>
        <end position="63"/>
    </location>
</feature>
<name>F2PQG1_TRIEC</name>
<sequence>MRKAREKREAEREHARAQDGNHPGGSRGEPRRSRLRRQSEADKTLWARERTPRSVRSTASSLVPENKCRKGGKGLKKGLSDRDALLGLKEGKAKSKHKKARSSYQKHLCSLYFEDVI</sequence>
<feature type="compositionally biased region" description="Basic and acidic residues" evidence="1">
    <location>
        <begin position="1"/>
        <end position="19"/>
    </location>
</feature>
<keyword evidence="3" id="KW-1185">Reference proteome</keyword>
<evidence type="ECO:0000256" key="1">
    <source>
        <dbReference type="SAM" id="MobiDB-lite"/>
    </source>
</evidence>
<gene>
    <name evidence="2" type="ORF">TEQG_03161</name>
</gene>
<dbReference type="EMBL" id="DS995731">
    <property type="protein sequence ID" value="EGE04129.1"/>
    <property type="molecule type" value="Genomic_DNA"/>
</dbReference>
<feature type="region of interest" description="Disordered" evidence="1">
    <location>
        <begin position="1"/>
        <end position="79"/>
    </location>
</feature>
<organism evidence="2 3">
    <name type="scientific">Trichophyton equinum (strain ATCC MYA-4606 / CBS 127.97)</name>
    <name type="common">Horse ringworm fungus</name>
    <dbReference type="NCBI Taxonomy" id="559882"/>
    <lineage>
        <taxon>Eukaryota</taxon>
        <taxon>Fungi</taxon>
        <taxon>Dikarya</taxon>
        <taxon>Ascomycota</taxon>
        <taxon>Pezizomycotina</taxon>
        <taxon>Eurotiomycetes</taxon>
        <taxon>Eurotiomycetidae</taxon>
        <taxon>Onygenales</taxon>
        <taxon>Arthrodermataceae</taxon>
        <taxon>Trichophyton</taxon>
    </lineage>
</organism>
<dbReference type="Proteomes" id="UP000009169">
    <property type="component" value="Unassembled WGS sequence"/>
</dbReference>
<feature type="compositionally biased region" description="Basic and acidic residues" evidence="1">
    <location>
        <begin position="28"/>
        <end position="52"/>
    </location>
</feature>
<accession>F2PQG1</accession>
<dbReference type="AlphaFoldDB" id="F2PQG1"/>
<evidence type="ECO:0000313" key="3">
    <source>
        <dbReference type="Proteomes" id="UP000009169"/>
    </source>
</evidence>
<dbReference type="VEuPathDB" id="FungiDB:TEQG_03161"/>
<protein>
    <submittedName>
        <fullName evidence="2">Uncharacterized protein</fullName>
    </submittedName>
</protein>